<protein>
    <submittedName>
        <fullName evidence="1">Uncharacterized protein</fullName>
    </submittedName>
</protein>
<keyword evidence="2" id="KW-1185">Reference proteome</keyword>
<dbReference type="EMBL" id="JAAVTK010000010">
    <property type="protein sequence ID" value="NKI90646.1"/>
    <property type="molecule type" value="Genomic_DNA"/>
</dbReference>
<accession>A0ABX1HK56</accession>
<evidence type="ECO:0000313" key="1">
    <source>
        <dbReference type="EMBL" id="NKI90646.1"/>
    </source>
</evidence>
<comment type="caution">
    <text evidence="1">The sequence shown here is derived from an EMBL/GenBank/DDBJ whole genome shotgun (WGS) entry which is preliminary data.</text>
</comment>
<dbReference type="RefSeq" id="WP_168674238.1">
    <property type="nucleotide sequence ID" value="NZ_JAAVTK010000010.1"/>
</dbReference>
<organism evidence="1 2">
    <name type="scientific">Hymenobacter artigasi</name>
    <dbReference type="NCBI Taxonomy" id="2719616"/>
    <lineage>
        <taxon>Bacteria</taxon>
        <taxon>Pseudomonadati</taxon>
        <taxon>Bacteroidota</taxon>
        <taxon>Cytophagia</taxon>
        <taxon>Cytophagales</taxon>
        <taxon>Hymenobacteraceae</taxon>
        <taxon>Hymenobacter</taxon>
    </lineage>
</organism>
<reference evidence="1 2" key="1">
    <citation type="submission" date="2020-03" db="EMBL/GenBank/DDBJ databases">
        <title>Genomic Encyclopedia of Type Strains, Phase IV (KMG-V): Genome sequencing to study the core and pangenomes of soil and plant-associated prokaryotes.</title>
        <authorList>
            <person name="Whitman W."/>
        </authorList>
    </citation>
    <scope>NUCLEOTIDE SEQUENCE [LARGE SCALE GENOMIC DNA]</scope>
    <source>
        <strain evidence="1 2">1B</strain>
    </source>
</reference>
<name>A0ABX1HK56_9BACT</name>
<proteinExistence type="predicted"/>
<gene>
    <name evidence="1" type="ORF">HBN54_003253</name>
</gene>
<sequence>MYRLVTKYKLLGLRNEHDSAHDHNHMVLRPIPQVPEAFDTEQAAFDWALSNQEELRHHPEFVVLPVHHMVLTWRPEDEPAI</sequence>
<evidence type="ECO:0000313" key="2">
    <source>
        <dbReference type="Proteomes" id="UP000717634"/>
    </source>
</evidence>
<dbReference type="Proteomes" id="UP000717634">
    <property type="component" value="Unassembled WGS sequence"/>
</dbReference>